<dbReference type="InterPro" id="IPR036196">
    <property type="entry name" value="Ptyr_pPase_sf"/>
</dbReference>
<proteinExistence type="predicted"/>
<name>A0A3A4B2S7_9ACTN</name>
<comment type="caution">
    <text evidence="1">The sequence shown here is derived from an EMBL/GenBank/DDBJ whole genome shotgun (WGS) entry which is preliminary data.</text>
</comment>
<dbReference type="OrthoDB" id="3541092at2"/>
<evidence type="ECO:0000313" key="2">
    <source>
        <dbReference type="Proteomes" id="UP000265768"/>
    </source>
</evidence>
<dbReference type="RefSeq" id="WP_119924433.1">
    <property type="nucleotide sequence ID" value="NZ_QZEY01000001.1"/>
</dbReference>
<evidence type="ECO:0008006" key="3">
    <source>
        <dbReference type="Google" id="ProtNLM"/>
    </source>
</evidence>
<reference evidence="1 2" key="1">
    <citation type="submission" date="2018-09" db="EMBL/GenBank/DDBJ databases">
        <title>YIM 75507 draft genome.</title>
        <authorList>
            <person name="Tang S."/>
            <person name="Feng Y."/>
        </authorList>
    </citation>
    <scope>NUCLEOTIDE SEQUENCE [LARGE SCALE GENOMIC DNA]</scope>
    <source>
        <strain evidence="1 2">YIM 75507</strain>
    </source>
</reference>
<dbReference type="Gene3D" id="3.40.50.2300">
    <property type="match status" value="1"/>
</dbReference>
<evidence type="ECO:0000313" key="1">
    <source>
        <dbReference type="EMBL" id="RJL35461.1"/>
    </source>
</evidence>
<dbReference type="EMBL" id="QZEY01000001">
    <property type="protein sequence ID" value="RJL35461.1"/>
    <property type="molecule type" value="Genomic_DNA"/>
</dbReference>
<accession>A0A3A4B2S7</accession>
<organism evidence="1 2">
    <name type="scientific">Bailinhaonella thermotolerans</name>
    <dbReference type="NCBI Taxonomy" id="1070861"/>
    <lineage>
        <taxon>Bacteria</taxon>
        <taxon>Bacillati</taxon>
        <taxon>Actinomycetota</taxon>
        <taxon>Actinomycetes</taxon>
        <taxon>Streptosporangiales</taxon>
        <taxon>Streptosporangiaceae</taxon>
        <taxon>Bailinhaonella</taxon>
    </lineage>
</organism>
<dbReference type="Proteomes" id="UP000265768">
    <property type="component" value="Unassembled WGS sequence"/>
</dbReference>
<dbReference type="SUPFAM" id="SSF52788">
    <property type="entry name" value="Phosphotyrosine protein phosphatases I"/>
    <property type="match status" value="1"/>
</dbReference>
<dbReference type="AlphaFoldDB" id="A0A3A4B2S7"/>
<gene>
    <name evidence="1" type="ORF">D5H75_01205</name>
</gene>
<sequence length="122" mass="12665">MAGLVLFVCPHGAGKSRIAAAWFAGAAPGGWTATTAGLEPQERVSAHAPRLLAGSEVADLLDVDLPRPLSAVGEAALTVAIDCPPGAVPGAVEWRLDAREFGEAMNAELRERARRLARELSA</sequence>
<protein>
    <recommendedName>
        <fullName evidence="3">Phosphotyrosine protein phosphatase I domain-containing protein</fullName>
    </recommendedName>
</protein>
<keyword evidence="2" id="KW-1185">Reference proteome</keyword>